<reference evidence="2 3" key="1">
    <citation type="submission" date="2016-11" db="EMBL/GenBank/DDBJ databases">
        <title>Study of marine rhodopsin-containing bacteria.</title>
        <authorList>
            <person name="Yoshizawa S."/>
            <person name="Kumagai Y."/>
            <person name="Kogure K."/>
        </authorList>
    </citation>
    <scope>NUCLEOTIDE SEQUENCE [LARGE SCALE GENOMIC DNA]</scope>
    <source>
        <strain evidence="2 3">SAORIC-28</strain>
    </source>
</reference>
<evidence type="ECO:0000313" key="3">
    <source>
        <dbReference type="Proteomes" id="UP000216339"/>
    </source>
</evidence>
<proteinExistence type="predicted"/>
<dbReference type="AlphaFoldDB" id="A0A271J0Q1"/>
<dbReference type="RefSeq" id="WP_179299573.1">
    <property type="nucleotide sequence ID" value="NZ_MQWD01000001.1"/>
</dbReference>
<keyword evidence="3" id="KW-1185">Reference proteome</keyword>
<protein>
    <submittedName>
        <fullName evidence="2">Uncharacterized protein</fullName>
    </submittedName>
</protein>
<sequence>MRTVLSRLFLVGLLGVAIFAVIRFADGTGRAVVDLTSPDVDDLEHEAFRIDAPGTFAVDAAGSYEEVSGGPSDTTLAAYGWLVRRSDGAIVWKLSGRRPERGTLVTVNDTIRLGPGTYDAYFTAYGDPLVRQPGPRDGSLGERIRAFLSRGGRSWVGDAGRWRLILRGLDAPAREAETGGLGDPAEADAPEDSTFLWQALGVRSRQRREEILHVTAPARVAVRTVTEITDGVVADRASIVRLGGRDTVWTVPARGTWAGGSLKNRIVEDEVELQPGLYRVAFEADRSHAYGDWTANPPLVPWSWGVSVRRATPDQAVARLDPSALDLPQIAAFDCVGSDQELEAVFTTAQPLDVLLVAVGEITSGSRYDYATLEVEGEDGDWDEVWEMRDDLEPAGGDDKNKRATAALSLDPGTYRLLYETDGSHDCSDGYNGGGGPDEPLWGAVLYALDPDLDVASLDVQVVEPSEPVSSGGALALPDAGRLLARIDSVGNDEDHRVTFQLDAGTEVLVVAQGEMSDEVEYDFARIETTSGREVWRMSWQNTVPAGDAFFHRRFEGTVPLAPGTYVLHYESDGSRSFGDFGPSSDVLWGAHVYAPDAPAPEAPAADTPMPPPPPAPPAPAPETPTSDV</sequence>
<feature type="compositionally biased region" description="Pro residues" evidence="1">
    <location>
        <begin position="609"/>
        <end position="623"/>
    </location>
</feature>
<evidence type="ECO:0000256" key="1">
    <source>
        <dbReference type="SAM" id="MobiDB-lite"/>
    </source>
</evidence>
<dbReference type="Proteomes" id="UP000216339">
    <property type="component" value="Unassembled WGS sequence"/>
</dbReference>
<evidence type="ECO:0000313" key="2">
    <source>
        <dbReference type="EMBL" id="PAP76887.1"/>
    </source>
</evidence>
<accession>A0A271J0Q1</accession>
<dbReference type="EMBL" id="MQWD01000001">
    <property type="protein sequence ID" value="PAP76887.1"/>
    <property type="molecule type" value="Genomic_DNA"/>
</dbReference>
<feature type="region of interest" description="Disordered" evidence="1">
    <location>
        <begin position="596"/>
        <end position="629"/>
    </location>
</feature>
<name>A0A271J0Q1_9BACT</name>
<comment type="caution">
    <text evidence="2">The sequence shown here is derived from an EMBL/GenBank/DDBJ whole genome shotgun (WGS) entry which is preliminary data.</text>
</comment>
<gene>
    <name evidence="2" type="ORF">BSZ37_10805</name>
</gene>
<organism evidence="2 3">
    <name type="scientific">Rubrivirga marina</name>
    <dbReference type="NCBI Taxonomy" id="1196024"/>
    <lineage>
        <taxon>Bacteria</taxon>
        <taxon>Pseudomonadati</taxon>
        <taxon>Rhodothermota</taxon>
        <taxon>Rhodothermia</taxon>
        <taxon>Rhodothermales</taxon>
        <taxon>Rubricoccaceae</taxon>
        <taxon>Rubrivirga</taxon>
    </lineage>
</organism>